<comment type="caution">
    <text evidence="1">The sequence shown here is derived from an EMBL/GenBank/DDBJ whole genome shotgun (WGS) entry which is preliminary data.</text>
</comment>
<evidence type="ECO:0000313" key="2">
    <source>
        <dbReference type="Proteomes" id="UP001482620"/>
    </source>
</evidence>
<proteinExistence type="predicted"/>
<evidence type="ECO:0000313" key="1">
    <source>
        <dbReference type="EMBL" id="MEQ2248440.1"/>
    </source>
</evidence>
<protein>
    <submittedName>
        <fullName evidence="1">Uncharacterized protein</fullName>
    </submittedName>
</protein>
<keyword evidence="2" id="KW-1185">Reference proteome</keyword>
<organism evidence="1 2">
    <name type="scientific">Ilyodon furcidens</name>
    <name type="common">goldbreast splitfin</name>
    <dbReference type="NCBI Taxonomy" id="33524"/>
    <lineage>
        <taxon>Eukaryota</taxon>
        <taxon>Metazoa</taxon>
        <taxon>Chordata</taxon>
        <taxon>Craniata</taxon>
        <taxon>Vertebrata</taxon>
        <taxon>Euteleostomi</taxon>
        <taxon>Actinopterygii</taxon>
        <taxon>Neopterygii</taxon>
        <taxon>Teleostei</taxon>
        <taxon>Neoteleostei</taxon>
        <taxon>Acanthomorphata</taxon>
        <taxon>Ovalentaria</taxon>
        <taxon>Atherinomorphae</taxon>
        <taxon>Cyprinodontiformes</taxon>
        <taxon>Goodeidae</taxon>
        <taxon>Ilyodon</taxon>
    </lineage>
</organism>
<dbReference type="Proteomes" id="UP001482620">
    <property type="component" value="Unassembled WGS sequence"/>
</dbReference>
<sequence length="104" mass="11188">MYVFNYQASLIDLRGIISPSQVKNFYSVVTGVGELALLLLAGEEVLPSKLFKTAAILVCSLGFSACFSVCCQELVFICVQVHVTQCVSIGDGVIWLVGWGAPLE</sequence>
<accession>A0ABV0UTN2</accession>
<dbReference type="EMBL" id="JAHRIQ010082998">
    <property type="protein sequence ID" value="MEQ2248440.1"/>
    <property type="molecule type" value="Genomic_DNA"/>
</dbReference>
<name>A0ABV0UTN2_9TELE</name>
<reference evidence="1 2" key="1">
    <citation type="submission" date="2021-06" db="EMBL/GenBank/DDBJ databases">
        <authorList>
            <person name="Palmer J.M."/>
        </authorList>
    </citation>
    <scope>NUCLEOTIDE SEQUENCE [LARGE SCALE GENOMIC DNA]</scope>
    <source>
        <strain evidence="2">if_2019</strain>
        <tissue evidence="1">Muscle</tissue>
    </source>
</reference>
<gene>
    <name evidence="1" type="ORF">ILYODFUR_019141</name>
</gene>